<name>C9ZJ97_TRYB9</name>
<dbReference type="GeneID" id="23858592"/>
<feature type="transmembrane region" description="Helical" evidence="1">
    <location>
        <begin position="46"/>
        <end position="66"/>
    </location>
</feature>
<dbReference type="KEGG" id="tbg:TbgDal_II1920"/>
<accession>C9ZJ97</accession>
<sequence length="117" mass="13639">MYKHSRGFIYLLNSFCISPSMRANIFKNIFQLKKYSFSESTPPSPTFGFGFGLVFLFFFFVAFMYLHIPFTRTLDLAFFFFTFYSTSPFKFFANQYVASSSLFVSSSFFSVISLSML</sequence>
<evidence type="ECO:0000313" key="3">
    <source>
        <dbReference type="Proteomes" id="UP000002316"/>
    </source>
</evidence>
<gene>
    <name evidence="2" type="ORF">TbgDal_II1920</name>
</gene>
<evidence type="ECO:0000313" key="2">
    <source>
        <dbReference type="EMBL" id="CBH09456.1"/>
    </source>
</evidence>
<keyword evidence="1" id="KW-1133">Transmembrane helix</keyword>
<keyword evidence="1" id="KW-0472">Membrane</keyword>
<keyword evidence="1" id="KW-0812">Transmembrane</keyword>
<organism evidence="2 3">
    <name type="scientific">Trypanosoma brucei gambiense (strain MHOM/CI/86/DAL972)</name>
    <dbReference type="NCBI Taxonomy" id="679716"/>
    <lineage>
        <taxon>Eukaryota</taxon>
        <taxon>Discoba</taxon>
        <taxon>Euglenozoa</taxon>
        <taxon>Kinetoplastea</taxon>
        <taxon>Metakinetoplastina</taxon>
        <taxon>Trypanosomatida</taxon>
        <taxon>Trypanosomatidae</taxon>
        <taxon>Trypanosoma</taxon>
    </lineage>
</organism>
<evidence type="ECO:0000256" key="1">
    <source>
        <dbReference type="SAM" id="Phobius"/>
    </source>
</evidence>
<dbReference type="AlphaFoldDB" id="C9ZJ97"/>
<reference evidence="3" key="1">
    <citation type="journal article" date="2010" name="PLoS Negl. Trop. Dis.">
        <title>The genome sequence of Trypanosoma brucei gambiense, causative agent of chronic human african trypanosomiasis.</title>
        <authorList>
            <person name="Jackson A.P."/>
            <person name="Sanders M."/>
            <person name="Berry A."/>
            <person name="McQuillan J."/>
            <person name="Aslett M.A."/>
            <person name="Quail M.A."/>
            <person name="Chukualim B."/>
            <person name="Capewell P."/>
            <person name="MacLeod A."/>
            <person name="Melville S.E."/>
            <person name="Gibson W."/>
            <person name="Barry J.D."/>
            <person name="Berriman M."/>
            <person name="Hertz-Fowler C."/>
        </authorList>
    </citation>
    <scope>NUCLEOTIDE SEQUENCE [LARGE SCALE GENOMIC DNA]</scope>
    <source>
        <strain evidence="3">MHOM/CI/86/DAL972</strain>
    </source>
</reference>
<proteinExistence type="predicted"/>
<feature type="transmembrane region" description="Helical" evidence="1">
    <location>
        <begin position="73"/>
        <end position="91"/>
    </location>
</feature>
<dbReference type="Proteomes" id="UP000002316">
    <property type="component" value="Chromosome 2"/>
</dbReference>
<protein>
    <submittedName>
        <fullName evidence="2">Uncharacterized protein</fullName>
    </submittedName>
</protein>
<dbReference type="RefSeq" id="XP_011771761.1">
    <property type="nucleotide sequence ID" value="XM_011773459.1"/>
</dbReference>
<dbReference type="EMBL" id="FN554965">
    <property type="protein sequence ID" value="CBH09456.1"/>
    <property type="molecule type" value="Genomic_DNA"/>
</dbReference>